<dbReference type="EC" id="7.1.1.8" evidence="2"/>
<evidence type="ECO:0000256" key="6">
    <source>
        <dbReference type="SAM" id="Phobius"/>
    </source>
</evidence>
<sequence>MFRVERARQLLGEMLVYCFAVVLLTGGFLAFFYKPSGEAVLYGGGYEPLRGVTLSAAYDSILYIGFDVRGGAFIRGLHHHSSILLGLGTVAWLLLGRFRYAFAVLGLGAFAGISGYGAADDLLSGTFLGKAPIPLWYGLHLLVAVAVGAVLVVSSRREAARQPRTVPFVVLSIGLTLLAVFGL</sequence>
<dbReference type="GO" id="GO:0016491">
    <property type="term" value="F:oxidoreductase activity"/>
    <property type="evidence" value="ECO:0007669"/>
    <property type="project" value="InterPro"/>
</dbReference>
<feature type="transmembrane region" description="Helical" evidence="6">
    <location>
        <begin position="77"/>
        <end position="95"/>
    </location>
</feature>
<keyword evidence="6" id="KW-0812">Transmembrane</keyword>
<feature type="domain" description="Cytochrome b/b6 N-terminal region profile" evidence="7">
    <location>
        <begin position="1"/>
        <end position="183"/>
    </location>
</feature>
<keyword evidence="6" id="KW-0472">Membrane</keyword>
<dbReference type="Proteomes" id="UP000634476">
    <property type="component" value="Unassembled WGS sequence"/>
</dbReference>
<dbReference type="GO" id="GO:0022904">
    <property type="term" value="P:respiratory electron transport chain"/>
    <property type="evidence" value="ECO:0007669"/>
    <property type="project" value="InterPro"/>
</dbReference>
<keyword evidence="9" id="KW-1185">Reference proteome</keyword>
<evidence type="ECO:0000256" key="2">
    <source>
        <dbReference type="ARBA" id="ARBA00012951"/>
    </source>
</evidence>
<feature type="transmembrane region" description="Helical" evidence="6">
    <location>
        <begin position="12"/>
        <end position="33"/>
    </location>
</feature>
<evidence type="ECO:0000256" key="4">
    <source>
        <dbReference type="ARBA" id="ARBA00029351"/>
    </source>
</evidence>
<evidence type="ECO:0000256" key="1">
    <source>
        <dbReference type="ARBA" id="ARBA00001971"/>
    </source>
</evidence>
<dbReference type="GO" id="GO:0016020">
    <property type="term" value="C:membrane"/>
    <property type="evidence" value="ECO:0007669"/>
    <property type="project" value="InterPro"/>
</dbReference>
<reference evidence="8" key="1">
    <citation type="submission" date="2021-01" db="EMBL/GenBank/DDBJ databases">
        <title>Whole genome shotgun sequence of Planobispora takensis NBRC 109077.</title>
        <authorList>
            <person name="Komaki H."/>
            <person name="Tamura T."/>
        </authorList>
    </citation>
    <scope>NUCLEOTIDE SEQUENCE</scope>
    <source>
        <strain evidence="8">NBRC 109077</strain>
    </source>
</reference>
<name>A0A8J3WR48_9ACTN</name>
<feature type="transmembrane region" description="Helical" evidence="6">
    <location>
        <begin position="134"/>
        <end position="153"/>
    </location>
</feature>
<dbReference type="AlphaFoldDB" id="A0A8J3WR48"/>
<organism evidence="8 9">
    <name type="scientific">Planobispora takensis</name>
    <dbReference type="NCBI Taxonomy" id="1367882"/>
    <lineage>
        <taxon>Bacteria</taxon>
        <taxon>Bacillati</taxon>
        <taxon>Actinomycetota</taxon>
        <taxon>Actinomycetes</taxon>
        <taxon>Streptosporangiales</taxon>
        <taxon>Streptosporangiaceae</taxon>
        <taxon>Planobispora</taxon>
    </lineage>
</organism>
<feature type="transmembrane region" description="Helical" evidence="6">
    <location>
        <begin position="100"/>
        <end position="119"/>
    </location>
</feature>
<dbReference type="EMBL" id="BOOK01000008">
    <property type="protein sequence ID" value="GIH99379.1"/>
    <property type="molecule type" value="Genomic_DNA"/>
</dbReference>
<dbReference type="InterPro" id="IPR005797">
    <property type="entry name" value="Cyt_b/b6_N"/>
</dbReference>
<evidence type="ECO:0000313" key="9">
    <source>
        <dbReference type="Proteomes" id="UP000634476"/>
    </source>
</evidence>
<evidence type="ECO:0000313" key="8">
    <source>
        <dbReference type="EMBL" id="GIH99379.1"/>
    </source>
</evidence>
<comment type="catalytic activity">
    <reaction evidence="4">
        <text>a quinol + 2 Fe(III)-[cytochrome c](out) = a quinone + 2 Fe(II)-[cytochrome c](out) + 2 H(+)(out)</text>
        <dbReference type="Rhea" id="RHEA:11484"/>
        <dbReference type="Rhea" id="RHEA-COMP:10350"/>
        <dbReference type="Rhea" id="RHEA-COMP:14399"/>
        <dbReference type="ChEBI" id="CHEBI:15378"/>
        <dbReference type="ChEBI" id="CHEBI:24646"/>
        <dbReference type="ChEBI" id="CHEBI:29033"/>
        <dbReference type="ChEBI" id="CHEBI:29034"/>
        <dbReference type="ChEBI" id="CHEBI:132124"/>
        <dbReference type="EC" id="7.1.1.8"/>
    </reaction>
</comment>
<comment type="caution">
    <text evidence="8">The sequence shown here is derived from an EMBL/GenBank/DDBJ whole genome shotgun (WGS) entry which is preliminary data.</text>
</comment>
<dbReference type="SUPFAM" id="SSF81342">
    <property type="entry name" value="Transmembrane di-heme cytochromes"/>
    <property type="match status" value="1"/>
</dbReference>
<evidence type="ECO:0000259" key="7">
    <source>
        <dbReference type="PROSITE" id="PS51002"/>
    </source>
</evidence>
<keyword evidence="6" id="KW-1133">Transmembrane helix</keyword>
<gene>
    <name evidence="8" type="ORF">Pta02_13880</name>
</gene>
<proteinExistence type="predicted"/>
<dbReference type="PROSITE" id="PS51002">
    <property type="entry name" value="CYTB_NTER"/>
    <property type="match status" value="1"/>
</dbReference>
<accession>A0A8J3WR48</accession>
<evidence type="ECO:0000256" key="5">
    <source>
        <dbReference type="ARBA" id="ARBA00029568"/>
    </source>
</evidence>
<evidence type="ECO:0000256" key="3">
    <source>
        <dbReference type="ARBA" id="ARBA00016116"/>
    </source>
</evidence>
<protein>
    <recommendedName>
        <fullName evidence="3">Cytochrome bc1 complex cytochrome b subunit</fullName>
        <ecNumber evidence="2">7.1.1.8</ecNumber>
    </recommendedName>
    <alternativeName>
        <fullName evidence="5">Cytochrome bc1 reductase complex subunit QcrB</fullName>
    </alternativeName>
</protein>
<comment type="cofactor">
    <cofactor evidence="1">
        <name>heme</name>
        <dbReference type="ChEBI" id="CHEBI:30413"/>
    </cofactor>
</comment>
<feature type="transmembrane region" description="Helical" evidence="6">
    <location>
        <begin position="165"/>
        <end position="182"/>
    </location>
</feature>
<dbReference type="InterPro" id="IPR016174">
    <property type="entry name" value="Di-haem_cyt_TM"/>
</dbReference>
<dbReference type="Gene3D" id="1.20.810.10">
    <property type="entry name" value="Cytochrome Bc1 Complex, Chain C"/>
    <property type="match status" value="1"/>
</dbReference>
<dbReference type="GO" id="GO:0008121">
    <property type="term" value="F:quinol-cytochrome-c reductase activity"/>
    <property type="evidence" value="ECO:0007669"/>
    <property type="project" value="UniProtKB-EC"/>
</dbReference>
<dbReference type="InterPro" id="IPR027387">
    <property type="entry name" value="Cytb/b6-like_sf"/>
</dbReference>